<dbReference type="InterPro" id="IPR037006">
    <property type="entry name" value="CheA-like_homodim_sf"/>
</dbReference>
<keyword evidence="12" id="KW-1185">Reference proteome</keyword>
<organism evidence="11 12">
    <name type="scientific">Sphingomonas agrestis</name>
    <dbReference type="NCBI Taxonomy" id="3080540"/>
    <lineage>
        <taxon>Bacteria</taxon>
        <taxon>Pseudomonadati</taxon>
        <taxon>Pseudomonadota</taxon>
        <taxon>Alphaproteobacteria</taxon>
        <taxon>Sphingomonadales</taxon>
        <taxon>Sphingomonadaceae</taxon>
        <taxon>Sphingomonas</taxon>
    </lineage>
</organism>
<dbReference type="Gene3D" id="2.30.30.40">
    <property type="entry name" value="SH3 Domains"/>
    <property type="match status" value="1"/>
</dbReference>
<dbReference type="InterPro" id="IPR051315">
    <property type="entry name" value="Bact_Chemotaxis_CheA"/>
</dbReference>
<dbReference type="Gene3D" id="1.10.287.560">
    <property type="entry name" value="Histidine kinase CheA-like, homodimeric domain"/>
    <property type="match status" value="1"/>
</dbReference>
<evidence type="ECO:0000256" key="6">
    <source>
        <dbReference type="ARBA" id="ARBA00023012"/>
    </source>
</evidence>
<dbReference type="SMART" id="SM00073">
    <property type="entry name" value="HPT"/>
    <property type="match status" value="1"/>
</dbReference>
<dbReference type="PROSITE" id="PS50109">
    <property type="entry name" value="HIS_KIN"/>
    <property type="match status" value="1"/>
</dbReference>
<feature type="domain" description="CheW-like" evidence="9">
    <location>
        <begin position="514"/>
        <end position="642"/>
    </location>
</feature>
<dbReference type="PRINTS" id="PR00344">
    <property type="entry name" value="BCTRLSENSOR"/>
</dbReference>
<evidence type="ECO:0000256" key="5">
    <source>
        <dbReference type="ARBA" id="ARBA00022777"/>
    </source>
</evidence>
<reference evidence="11 12" key="1">
    <citation type="submission" date="2023-10" db="EMBL/GenBank/DDBJ databases">
        <title>Sphingomonas sp. HF-S4 16S ribosomal RNA gene Genome sequencing and assembly.</title>
        <authorList>
            <person name="Lee H."/>
        </authorList>
    </citation>
    <scope>NUCLEOTIDE SEQUENCE [LARGE SCALE GENOMIC DNA]</scope>
    <source>
        <strain evidence="11 12">HF-S4</strain>
    </source>
</reference>
<keyword evidence="6" id="KW-0902">Two-component regulatory system</keyword>
<protein>
    <recommendedName>
        <fullName evidence="2">histidine kinase</fullName>
        <ecNumber evidence="2">2.7.13.3</ecNumber>
    </recommendedName>
</protein>
<dbReference type="InterPro" id="IPR003594">
    <property type="entry name" value="HATPase_dom"/>
</dbReference>
<evidence type="ECO:0000259" key="9">
    <source>
        <dbReference type="PROSITE" id="PS50851"/>
    </source>
</evidence>
<dbReference type="InterPro" id="IPR036641">
    <property type="entry name" value="HPT_dom_sf"/>
</dbReference>
<dbReference type="InterPro" id="IPR002545">
    <property type="entry name" value="CheW-lke_dom"/>
</dbReference>
<dbReference type="Gene3D" id="1.20.120.160">
    <property type="entry name" value="HPT domain"/>
    <property type="match status" value="1"/>
</dbReference>
<dbReference type="InterPro" id="IPR008207">
    <property type="entry name" value="Sig_transdc_His_kin_Hpt_dom"/>
</dbReference>
<evidence type="ECO:0000256" key="3">
    <source>
        <dbReference type="ARBA" id="ARBA00022553"/>
    </source>
</evidence>
<dbReference type="RefSeq" id="WP_317225243.1">
    <property type="nucleotide sequence ID" value="NZ_JAWJEJ010000001.1"/>
</dbReference>
<feature type="domain" description="HPt" evidence="10">
    <location>
        <begin position="1"/>
        <end position="105"/>
    </location>
</feature>
<dbReference type="SMART" id="SM01231">
    <property type="entry name" value="H-kinase_dim"/>
    <property type="match status" value="1"/>
</dbReference>
<dbReference type="SMART" id="SM00387">
    <property type="entry name" value="HATPase_c"/>
    <property type="match status" value="1"/>
</dbReference>
<keyword evidence="3 7" id="KW-0597">Phosphoprotein</keyword>
<evidence type="ECO:0000313" key="12">
    <source>
        <dbReference type="Proteomes" id="UP001273531"/>
    </source>
</evidence>
<evidence type="ECO:0000256" key="1">
    <source>
        <dbReference type="ARBA" id="ARBA00000085"/>
    </source>
</evidence>
<dbReference type="GO" id="GO:0004673">
    <property type="term" value="F:protein histidine kinase activity"/>
    <property type="evidence" value="ECO:0007669"/>
    <property type="project" value="UniProtKB-EC"/>
</dbReference>
<evidence type="ECO:0000259" key="8">
    <source>
        <dbReference type="PROSITE" id="PS50109"/>
    </source>
</evidence>
<dbReference type="EMBL" id="JAWJEJ010000001">
    <property type="protein sequence ID" value="MDV3456043.1"/>
    <property type="molecule type" value="Genomic_DNA"/>
</dbReference>
<evidence type="ECO:0000313" key="11">
    <source>
        <dbReference type="EMBL" id="MDV3456043.1"/>
    </source>
</evidence>
<keyword evidence="4 11" id="KW-0808">Transferase</keyword>
<dbReference type="InterPro" id="IPR036061">
    <property type="entry name" value="CheW-like_dom_sf"/>
</dbReference>
<dbReference type="Proteomes" id="UP001273531">
    <property type="component" value="Unassembled WGS sequence"/>
</dbReference>
<dbReference type="SUPFAM" id="SSF50341">
    <property type="entry name" value="CheW-like"/>
    <property type="match status" value="1"/>
</dbReference>
<dbReference type="Pfam" id="PF02895">
    <property type="entry name" value="H-kinase_dim"/>
    <property type="match status" value="1"/>
</dbReference>
<dbReference type="Pfam" id="PF02518">
    <property type="entry name" value="HATPase_c"/>
    <property type="match status" value="1"/>
</dbReference>
<feature type="domain" description="Histidine kinase" evidence="8">
    <location>
        <begin position="270"/>
        <end position="512"/>
    </location>
</feature>
<feature type="modified residue" description="Phosphohistidine" evidence="7">
    <location>
        <position position="44"/>
    </location>
</feature>
<dbReference type="InterPro" id="IPR036890">
    <property type="entry name" value="HATPase_C_sf"/>
</dbReference>
<dbReference type="InterPro" id="IPR004105">
    <property type="entry name" value="CheA-like_dim"/>
</dbReference>
<dbReference type="PANTHER" id="PTHR43395:SF1">
    <property type="entry name" value="CHEMOTAXIS PROTEIN CHEA"/>
    <property type="match status" value="1"/>
</dbReference>
<evidence type="ECO:0000256" key="4">
    <source>
        <dbReference type="ARBA" id="ARBA00022679"/>
    </source>
</evidence>
<dbReference type="InterPro" id="IPR005467">
    <property type="entry name" value="His_kinase_dom"/>
</dbReference>
<comment type="catalytic activity">
    <reaction evidence="1">
        <text>ATP + protein L-histidine = ADP + protein N-phospho-L-histidine.</text>
        <dbReference type="EC" id="2.7.13.3"/>
    </reaction>
</comment>
<dbReference type="Gene3D" id="3.30.565.10">
    <property type="entry name" value="Histidine kinase-like ATPase, C-terminal domain"/>
    <property type="match status" value="1"/>
</dbReference>
<name>A0ABU3Y3W1_9SPHN</name>
<dbReference type="PROSITE" id="PS50894">
    <property type="entry name" value="HPT"/>
    <property type="match status" value="1"/>
</dbReference>
<dbReference type="PROSITE" id="PS50851">
    <property type="entry name" value="CHEW"/>
    <property type="match status" value="1"/>
</dbReference>
<evidence type="ECO:0000256" key="2">
    <source>
        <dbReference type="ARBA" id="ARBA00012438"/>
    </source>
</evidence>
<evidence type="ECO:0000256" key="7">
    <source>
        <dbReference type="PROSITE-ProRule" id="PRU00110"/>
    </source>
</evidence>
<dbReference type="SMART" id="SM00260">
    <property type="entry name" value="CheW"/>
    <property type="match status" value="1"/>
</dbReference>
<dbReference type="SUPFAM" id="SSF55874">
    <property type="entry name" value="ATPase domain of HSP90 chaperone/DNA topoisomerase II/histidine kinase"/>
    <property type="match status" value="1"/>
</dbReference>
<proteinExistence type="predicted"/>
<keyword evidence="5" id="KW-0418">Kinase</keyword>
<dbReference type="Pfam" id="PF01627">
    <property type="entry name" value="Hpt"/>
    <property type="match status" value="1"/>
</dbReference>
<dbReference type="InterPro" id="IPR004358">
    <property type="entry name" value="Sig_transdc_His_kin-like_C"/>
</dbReference>
<gene>
    <name evidence="11" type="ORF">RZN05_03545</name>
</gene>
<dbReference type="PANTHER" id="PTHR43395">
    <property type="entry name" value="SENSOR HISTIDINE KINASE CHEA"/>
    <property type="match status" value="1"/>
</dbReference>
<dbReference type="SUPFAM" id="SSF47226">
    <property type="entry name" value="Histidine-containing phosphotransfer domain, HPT domain"/>
    <property type="match status" value="1"/>
</dbReference>
<dbReference type="EC" id="2.7.13.3" evidence="2"/>
<sequence length="642" mass="66378">MDELLEQFLIEGRDLVAQAASDFDVLARDPGDAGTIDSAFRAIHTLKGSVCIFPMGPAERVLHAAEDALERARKGKGALDAGAVAGLVACLDAVDRWIDEIERGAIGADAEQIAAKALARLPGTAAAPDAAETDTAPPDWLGPLAEREWQAIEAADRPLTAFRYAPDPACFFRGEDPLAIAAEVPELLTLAILPAEGAWPSLEAIEPFACVSVLEGLSAAPIDAMRAAFRMVPDRIALHRIDPATADTAPAEAAGRTNAMLRVDAARVDALADGLGELVVAVNGFAALAERAEAIDRTLAAGIRTVQADIERVAGELHRSVSAVRLVPLAPTLRRLPRVAREIAAALGKQVDFIISSEGLEVDKQIADGLFEPLLHLIRNAIDHGIETPDARAAAGKPVEGRVTLAVAREGDAIRITLDDDGAGIDPARIRTAAVSRGVIGEEAAAKLSDPAALRLIFAPGFSTAPEVTAVSGRGVGMDAVQAAVERLRGTIDLAGEPGRGTRFALRLPANALTTRLLVVEAGGDRYGVALDQIVETFRVDAAALMPVGSGAACVLRGHTVPVLSLAALLGGSDTPSATAKLLVTRAAGERVALKVDGFAERIDALVRPPGGILSSVPGVTGSALLGDGGVLLVLDLPALAA</sequence>
<dbReference type="CDD" id="cd00088">
    <property type="entry name" value="HPT"/>
    <property type="match status" value="1"/>
</dbReference>
<evidence type="ECO:0000259" key="10">
    <source>
        <dbReference type="PROSITE" id="PS50894"/>
    </source>
</evidence>
<comment type="caution">
    <text evidence="11">The sequence shown here is derived from an EMBL/GenBank/DDBJ whole genome shotgun (WGS) entry which is preliminary data.</text>
</comment>
<accession>A0ABU3Y3W1</accession>
<dbReference type="Pfam" id="PF01584">
    <property type="entry name" value="CheW"/>
    <property type="match status" value="1"/>
</dbReference>